<dbReference type="GO" id="GO:0032259">
    <property type="term" value="P:methylation"/>
    <property type="evidence" value="ECO:0007669"/>
    <property type="project" value="UniProtKB-KW"/>
</dbReference>
<accession>A0A975AHS7</accession>
<dbReference type="PANTHER" id="PTHR43591">
    <property type="entry name" value="METHYLTRANSFERASE"/>
    <property type="match status" value="1"/>
</dbReference>
<dbReference type="AlphaFoldDB" id="A0A975AHS7"/>
<dbReference type="RefSeq" id="WP_207299271.1">
    <property type="nucleotide sequence ID" value="NZ_CP071444.1"/>
</dbReference>
<protein>
    <submittedName>
        <fullName evidence="2">Class I SAM-dependent methyltransferase</fullName>
    </submittedName>
</protein>
<keyword evidence="2" id="KW-0808">Transferase</keyword>
<evidence type="ECO:0000259" key="1">
    <source>
        <dbReference type="Pfam" id="PF13847"/>
    </source>
</evidence>
<organism evidence="2 3">
    <name type="scientific">Alkalibacter rhizosphaerae</name>
    <dbReference type="NCBI Taxonomy" id="2815577"/>
    <lineage>
        <taxon>Bacteria</taxon>
        <taxon>Bacillati</taxon>
        <taxon>Bacillota</taxon>
        <taxon>Clostridia</taxon>
        <taxon>Eubacteriales</taxon>
        <taxon>Eubacteriaceae</taxon>
        <taxon>Alkalibacter</taxon>
    </lineage>
</organism>
<sequence length="267" mass="31325">MKIDEFIDAWEKIPTDESLENTRIYWNMRASEFNEQNRDNCGEIQDLLDQQNYKVEGKSMLDIGCGPGKCAVRFSRDFKYVTGVDISDQMIAYAKENAEEESRKNVEFHAMAWEKADLEALNWEDRFDVVVGSMTPAISNVNALKKMCRASKDLCMLSSFVHRRDLKVELEEHLGLSKPGQEYRNKVYLVFNILWLMGYHPQVWYTDVGIRREYTLEKAHRLYSQQLELNQTQKKKAKTFLESRAVDDILHQEYTAKIGWLVWSVKK</sequence>
<gene>
    <name evidence="2" type="ORF">J0B03_08950</name>
</gene>
<evidence type="ECO:0000313" key="2">
    <source>
        <dbReference type="EMBL" id="QSX07929.1"/>
    </source>
</evidence>
<feature type="domain" description="Methyltransferase" evidence="1">
    <location>
        <begin position="56"/>
        <end position="172"/>
    </location>
</feature>
<dbReference type="Gene3D" id="3.40.50.150">
    <property type="entry name" value="Vaccinia Virus protein VP39"/>
    <property type="match status" value="1"/>
</dbReference>
<evidence type="ECO:0000313" key="3">
    <source>
        <dbReference type="Proteomes" id="UP000663499"/>
    </source>
</evidence>
<keyword evidence="2" id="KW-0489">Methyltransferase</keyword>
<dbReference type="InterPro" id="IPR025714">
    <property type="entry name" value="Methyltranfer_dom"/>
</dbReference>
<reference evidence="2" key="1">
    <citation type="submission" date="2021-03" db="EMBL/GenBank/DDBJ databases">
        <title>Alkalibacter marinus sp. nov., isolated from tidal flat sediment.</title>
        <authorList>
            <person name="Namirimu T."/>
            <person name="Yang J.-A."/>
            <person name="Yang S.-H."/>
            <person name="Kim Y.-J."/>
            <person name="Kwon K.K."/>
        </authorList>
    </citation>
    <scope>NUCLEOTIDE SEQUENCE</scope>
    <source>
        <strain evidence="2">ES005</strain>
    </source>
</reference>
<dbReference type="KEGG" id="alka:J0B03_08950"/>
<dbReference type="InterPro" id="IPR029063">
    <property type="entry name" value="SAM-dependent_MTases_sf"/>
</dbReference>
<dbReference type="GO" id="GO:0008168">
    <property type="term" value="F:methyltransferase activity"/>
    <property type="evidence" value="ECO:0007669"/>
    <property type="project" value="UniProtKB-KW"/>
</dbReference>
<dbReference type="CDD" id="cd02440">
    <property type="entry name" value="AdoMet_MTases"/>
    <property type="match status" value="1"/>
</dbReference>
<dbReference type="Proteomes" id="UP000663499">
    <property type="component" value="Chromosome"/>
</dbReference>
<proteinExistence type="predicted"/>
<dbReference type="SUPFAM" id="SSF53335">
    <property type="entry name" value="S-adenosyl-L-methionine-dependent methyltransferases"/>
    <property type="match status" value="1"/>
</dbReference>
<name>A0A975AHS7_9FIRM</name>
<dbReference type="Pfam" id="PF13847">
    <property type="entry name" value="Methyltransf_31"/>
    <property type="match status" value="1"/>
</dbReference>
<dbReference type="EMBL" id="CP071444">
    <property type="protein sequence ID" value="QSX07929.1"/>
    <property type="molecule type" value="Genomic_DNA"/>
</dbReference>
<keyword evidence="3" id="KW-1185">Reference proteome</keyword>
<dbReference type="PANTHER" id="PTHR43591:SF110">
    <property type="entry name" value="RHODANESE DOMAIN-CONTAINING PROTEIN"/>
    <property type="match status" value="1"/>
</dbReference>